<organism evidence="1 2">
    <name type="scientific">Trichonephila clavipes</name>
    <name type="common">Golden silk orbweaver</name>
    <name type="synonym">Nephila clavipes</name>
    <dbReference type="NCBI Taxonomy" id="2585209"/>
    <lineage>
        <taxon>Eukaryota</taxon>
        <taxon>Metazoa</taxon>
        <taxon>Ecdysozoa</taxon>
        <taxon>Arthropoda</taxon>
        <taxon>Chelicerata</taxon>
        <taxon>Arachnida</taxon>
        <taxon>Araneae</taxon>
        <taxon>Araneomorphae</taxon>
        <taxon>Entelegynae</taxon>
        <taxon>Araneoidea</taxon>
        <taxon>Nephilidae</taxon>
        <taxon>Trichonephila</taxon>
    </lineage>
</organism>
<evidence type="ECO:0000313" key="2">
    <source>
        <dbReference type="Proteomes" id="UP000887159"/>
    </source>
</evidence>
<protein>
    <submittedName>
        <fullName evidence="1">Uncharacterized protein</fullName>
    </submittedName>
</protein>
<gene>
    <name evidence="1" type="ORF">TNCV_2493591</name>
</gene>
<comment type="caution">
    <text evidence="1">The sequence shown here is derived from an EMBL/GenBank/DDBJ whole genome shotgun (WGS) entry which is preliminary data.</text>
</comment>
<dbReference type="AlphaFoldDB" id="A0A8X6V4N8"/>
<dbReference type="Proteomes" id="UP000887159">
    <property type="component" value="Unassembled WGS sequence"/>
</dbReference>
<evidence type="ECO:0000313" key="1">
    <source>
        <dbReference type="EMBL" id="GFX99178.1"/>
    </source>
</evidence>
<name>A0A8X6V4N8_TRICX</name>
<dbReference type="EMBL" id="BMAU01021206">
    <property type="protein sequence ID" value="GFX99178.1"/>
    <property type="molecule type" value="Genomic_DNA"/>
</dbReference>
<keyword evidence="2" id="KW-1185">Reference proteome</keyword>
<accession>A0A8X6V4N8</accession>
<proteinExistence type="predicted"/>
<reference evidence="1" key="1">
    <citation type="submission" date="2020-08" db="EMBL/GenBank/DDBJ databases">
        <title>Multicomponent nature underlies the extraordinary mechanical properties of spider dragline silk.</title>
        <authorList>
            <person name="Kono N."/>
            <person name="Nakamura H."/>
            <person name="Mori M."/>
            <person name="Yoshida Y."/>
            <person name="Ohtoshi R."/>
            <person name="Malay A.D."/>
            <person name="Moran D.A.P."/>
            <person name="Tomita M."/>
            <person name="Numata K."/>
            <person name="Arakawa K."/>
        </authorList>
    </citation>
    <scope>NUCLEOTIDE SEQUENCE</scope>
</reference>
<sequence length="106" mass="12159">MMEQVIQLMSKSRPRNCIPSNFFEGRLEMFQCPKKSLSTLPRMPLSKKYWMNSVALLPSHAYALVINVETESGFITEHHTPSIGHSPSCHRSEKIQSALPVMWGQW</sequence>